<dbReference type="Proteomes" id="UP000593568">
    <property type="component" value="Unassembled WGS sequence"/>
</dbReference>
<comment type="caution">
    <text evidence="2">The sequence shown here is derived from an EMBL/GenBank/DDBJ whole genome shotgun (WGS) entry which is preliminary data.</text>
</comment>
<dbReference type="Pfam" id="PF24924">
    <property type="entry name" value="DUF7745"/>
    <property type="match status" value="1"/>
</dbReference>
<sequence length="281" mass="32659">MEKGFLNKVEDNATVRAWLETTQHEKGDSLAKGYVLELWDFTRISVTQDSLQELKEIWNQWNNEFWNPAYSCFTFGKVDLVPTIEEYMALLRCSKIQVDRIYSQAVNVPPFLKKLMNITGMSEQWVASRIKQKGDNKCIPWKNLKDIILAYPDTKRRIDVFALSIYDLVVLPKALGHVDEAVTDLFDQLDRGVTPVPAILAETFRSLNAFRRAGEGRFIGCTQLLLAWFHNHFWKVDKVSYQVFSENYSPLKEIVATPMRDGILEEKWMTILQNLREEDVE</sequence>
<evidence type="ECO:0000313" key="3">
    <source>
        <dbReference type="Proteomes" id="UP000593568"/>
    </source>
</evidence>
<name>A0A7J9FKX3_9ROSI</name>
<dbReference type="PANTHER" id="PTHR48200:SF1">
    <property type="entry name" value="AMINOTRANSFERASE-LIKE PLANT MOBILE DOMAIN-CONTAINING PROTEIN"/>
    <property type="match status" value="1"/>
</dbReference>
<gene>
    <name evidence="2" type="ORF">Gotri_025973</name>
</gene>
<dbReference type="EMBL" id="JABEZW010220789">
    <property type="protein sequence ID" value="MBA0785939.1"/>
    <property type="molecule type" value="Genomic_DNA"/>
</dbReference>
<accession>A0A7J9FKX3</accession>
<feature type="domain" description="DUF7745" evidence="1">
    <location>
        <begin position="64"/>
        <end position="279"/>
    </location>
</feature>
<protein>
    <recommendedName>
        <fullName evidence="1">DUF7745 domain-containing protein</fullName>
    </recommendedName>
</protein>
<evidence type="ECO:0000259" key="1">
    <source>
        <dbReference type="Pfam" id="PF24924"/>
    </source>
</evidence>
<evidence type="ECO:0000313" key="2">
    <source>
        <dbReference type="EMBL" id="MBA0785939.1"/>
    </source>
</evidence>
<dbReference type="InterPro" id="IPR056647">
    <property type="entry name" value="DUF7745"/>
</dbReference>
<dbReference type="AlphaFoldDB" id="A0A7J9FKX3"/>
<keyword evidence="3" id="KW-1185">Reference proteome</keyword>
<organism evidence="2 3">
    <name type="scientific">Gossypium trilobum</name>
    <dbReference type="NCBI Taxonomy" id="34281"/>
    <lineage>
        <taxon>Eukaryota</taxon>
        <taxon>Viridiplantae</taxon>
        <taxon>Streptophyta</taxon>
        <taxon>Embryophyta</taxon>
        <taxon>Tracheophyta</taxon>
        <taxon>Spermatophyta</taxon>
        <taxon>Magnoliopsida</taxon>
        <taxon>eudicotyledons</taxon>
        <taxon>Gunneridae</taxon>
        <taxon>Pentapetalae</taxon>
        <taxon>rosids</taxon>
        <taxon>malvids</taxon>
        <taxon>Malvales</taxon>
        <taxon>Malvaceae</taxon>
        <taxon>Malvoideae</taxon>
        <taxon>Gossypium</taxon>
    </lineage>
</organism>
<dbReference type="PANTHER" id="PTHR48200">
    <property type="entry name" value="PROTEIN, PUTATIVE-RELATED"/>
    <property type="match status" value="1"/>
</dbReference>
<proteinExistence type="predicted"/>
<reference evidence="2 3" key="1">
    <citation type="journal article" date="2019" name="Genome Biol. Evol.">
        <title>Insights into the evolution of the New World diploid cottons (Gossypium, subgenus Houzingenia) based on genome sequencing.</title>
        <authorList>
            <person name="Grover C.E."/>
            <person name="Arick M.A. 2nd"/>
            <person name="Thrash A."/>
            <person name="Conover J.L."/>
            <person name="Sanders W.S."/>
            <person name="Peterson D.G."/>
            <person name="Frelichowski J.E."/>
            <person name="Scheffler J.A."/>
            <person name="Scheffler B.E."/>
            <person name="Wendel J.F."/>
        </authorList>
    </citation>
    <scope>NUCLEOTIDE SEQUENCE [LARGE SCALE GENOMIC DNA]</scope>
    <source>
        <strain evidence="2">8</strain>
        <tissue evidence="2">Leaf</tissue>
    </source>
</reference>